<evidence type="ECO:0000256" key="1">
    <source>
        <dbReference type="ARBA" id="ARBA00009437"/>
    </source>
</evidence>
<dbReference type="NCBIfam" id="NF008352">
    <property type="entry name" value="PRK11139.1"/>
    <property type="match status" value="1"/>
</dbReference>
<keyword evidence="7" id="KW-1185">Reference proteome</keyword>
<dbReference type="InterPro" id="IPR036388">
    <property type="entry name" value="WH-like_DNA-bd_sf"/>
</dbReference>
<dbReference type="SUPFAM" id="SSF53850">
    <property type="entry name" value="Periplasmic binding protein-like II"/>
    <property type="match status" value="1"/>
</dbReference>
<feature type="domain" description="HTH lysR-type" evidence="5">
    <location>
        <begin position="6"/>
        <end position="63"/>
    </location>
</feature>
<dbReference type="Pfam" id="PF03466">
    <property type="entry name" value="LysR_substrate"/>
    <property type="match status" value="1"/>
</dbReference>
<dbReference type="GO" id="GO:0043565">
    <property type="term" value="F:sequence-specific DNA binding"/>
    <property type="evidence" value="ECO:0007669"/>
    <property type="project" value="TreeGrafter"/>
</dbReference>
<dbReference type="InterPro" id="IPR036390">
    <property type="entry name" value="WH_DNA-bd_sf"/>
</dbReference>
<keyword evidence="4" id="KW-0804">Transcription</keyword>
<dbReference type="InterPro" id="IPR058163">
    <property type="entry name" value="LysR-type_TF_proteobact-type"/>
</dbReference>
<dbReference type="AlphaFoldDB" id="A0A4D7APL9"/>
<dbReference type="KEGG" id="pstg:E8M01_00910"/>
<evidence type="ECO:0000256" key="4">
    <source>
        <dbReference type="ARBA" id="ARBA00023163"/>
    </source>
</evidence>
<organism evidence="6 7">
    <name type="scientific">Phreatobacter stygius</name>
    <dbReference type="NCBI Taxonomy" id="1940610"/>
    <lineage>
        <taxon>Bacteria</taxon>
        <taxon>Pseudomonadati</taxon>
        <taxon>Pseudomonadota</taxon>
        <taxon>Alphaproteobacteria</taxon>
        <taxon>Hyphomicrobiales</taxon>
        <taxon>Phreatobacteraceae</taxon>
        <taxon>Phreatobacter</taxon>
    </lineage>
</organism>
<accession>A0A4D7APL9</accession>
<dbReference type="EMBL" id="CP039690">
    <property type="protein sequence ID" value="QCI62929.1"/>
    <property type="molecule type" value="Genomic_DNA"/>
</dbReference>
<evidence type="ECO:0000256" key="3">
    <source>
        <dbReference type="ARBA" id="ARBA00023125"/>
    </source>
</evidence>
<protein>
    <submittedName>
        <fullName evidence="6">Transcriptional regulator GcvA</fullName>
    </submittedName>
</protein>
<dbReference type="SUPFAM" id="SSF46785">
    <property type="entry name" value="Winged helix' DNA-binding domain"/>
    <property type="match status" value="1"/>
</dbReference>
<dbReference type="Gene3D" id="3.40.190.10">
    <property type="entry name" value="Periplasmic binding protein-like II"/>
    <property type="match status" value="2"/>
</dbReference>
<evidence type="ECO:0000313" key="7">
    <source>
        <dbReference type="Proteomes" id="UP000298781"/>
    </source>
</evidence>
<dbReference type="Pfam" id="PF00126">
    <property type="entry name" value="HTH_1"/>
    <property type="match status" value="1"/>
</dbReference>
<dbReference type="CDD" id="cd08432">
    <property type="entry name" value="PBP2_GcdR_TrpI_HvrB_AmpR_like"/>
    <property type="match status" value="1"/>
</dbReference>
<evidence type="ECO:0000259" key="5">
    <source>
        <dbReference type="PROSITE" id="PS50931"/>
    </source>
</evidence>
<dbReference type="Proteomes" id="UP000298781">
    <property type="component" value="Chromosome"/>
</dbReference>
<dbReference type="OrthoDB" id="9807765at2"/>
<dbReference type="GO" id="GO:0006351">
    <property type="term" value="P:DNA-templated transcription"/>
    <property type="evidence" value="ECO:0007669"/>
    <property type="project" value="TreeGrafter"/>
</dbReference>
<dbReference type="PANTHER" id="PTHR30537">
    <property type="entry name" value="HTH-TYPE TRANSCRIPTIONAL REGULATOR"/>
    <property type="match status" value="1"/>
</dbReference>
<dbReference type="PROSITE" id="PS50931">
    <property type="entry name" value="HTH_LYSR"/>
    <property type="match status" value="1"/>
</dbReference>
<dbReference type="InterPro" id="IPR000847">
    <property type="entry name" value="LysR_HTH_N"/>
</dbReference>
<evidence type="ECO:0000256" key="2">
    <source>
        <dbReference type="ARBA" id="ARBA00023015"/>
    </source>
</evidence>
<evidence type="ECO:0000313" key="6">
    <source>
        <dbReference type="EMBL" id="QCI62929.1"/>
    </source>
</evidence>
<keyword evidence="2" id="KW-0805">Transcription regulation</keyword>
<proteinExistence type="inferred from homology"/>
<comment type="similarity">
    <text evidence="1">Belongs to the LysR transcriptional regulatory family.</text>
</comment>
<dbReference type="PANTHER" id="PTHR30537:SF74">
    <property type="entry name" value="HTH-TYPE TRANSCRIPTIONAL REGULATOR TRPI"/>
    <property type="match status" value="1"/>
</dbReference>
<gene>
    <name evidence="6" type="primary">gcvA</name>
    <name evidence="6" type="ORF">E8M01_00910</name>
</gene>
<dbReference type="PRINTS" id="PR00039">
    <property type="entry name" value="HTHLYSR"/>
</dbReference>
<dbReference type="RefSeq" id="WP_136958392.1">
    <property type="nucleotide sequence ID" value="NZ_CP039690.1"/>
</dbReference>
<dbReference type="FunFam" id="1.10.10.10:FF:000038">
    <property type="entry name" value="Glycine cleavage system transcriptional activator"/>
    <property type="match status" value="1"/>
</dbReference>
<dbReference type="Gene3D" id="1.10.10.10">
    <property type="entry name" value="Winged helix-like DNA-binding domain superfamily/Winged helix DNA-binding domain"/>
    <property type="match status" value="1"/>
</dbReference>
<name>A0A4D7APL9_9HYPH</name>
<reference evidence="6 7" key="1">
    <citation type="submission" date="2019-04" db="EMBL/GenBank/DDBJ databases">
        <title>Phreatobacter aquaticus sp. nov.</title>
        <authorList>
            <person name="Choi A."/>
        </authorList>
    </citation>
    <scope>NUCLEOTIDE SEQUENCE [LARGE SCALE GENOMIC DNA]</scope>
    <source>
        <strain evidence="6 7">KCTC 52518</strain>
    </source>
</reference>
<dbReference type="GO" id="GO:0003700">
    <property type="term" value="F:DNA-binding transcription factor activity"/>
    <property type="evidence" value="ECO:0007669"/>
    <property type="project" value="InterPro"/>
</dbReference>
<keyword evidence="3" id="KW-0238">DNA-binding</keyword>
<dbReference type="InterPro" id="IPR005119">
    <property type="entry name" value="LysR_subst-bd"/>
</dbReference>
<sequence>MHGPMPPLNALRAFEAAARHLSLTKAAKELHVTAGALSHQIRGLEDLLGLKLFERRVRAIALTRAGKQLYPGLQTGFNQIREAVAGLETPGDERVLVVSTPTGFAAKWLAPRLHRFAAAHPDIDVRISSTMALADFRTDGVDIAIRMLRTDAPPDAELSVEKLVDLNFVPVCSPKLLAAHGPFDTPAALGGLPLIHDDYRAGLPGWPEWFEAAGVTGVDVDRGLRFSSPDHALDVTIEGGGLFLAHDVLAYDELRTGRLVIAYGLVLRTGRAYHFVCPRRKQGLTNVKAFHAWISREVAAVDWCRSGGAGSL</sequence>